<protein>
    <submittedName>
        <fullName evidence="4">ADP-ribose pyrophosphatase YjhB (NUDIX family)</fullName>
    </submittedName>
</protein>
<evidence type="ECO:0000259" key="3">
    <source>
        <dbReference type="PROSITE" id="PS51462"/>
    </source>
</evidence>
<evidence type="ECO:0000256" key="2">
    <source>
        <dbReference type="ARBA" id="ARBA00022801"/>
    </source>
</evidence>
<proteinExistence type="inferred from homology"/>
<organism evidence="4 5">
    <name type="scientific">Symbiobacterium terraclitae</name>
    <dbReference type="NCBI Taxonomy" id="557451"/>
    <lineage>
        <taxon>Bacteria</taxon>
        <taxon>Bacillati</taxon>
        <taxon>Bacillota</taxon>
        <taxon>Clostridia</taxon>
        <taxon>Eubacteriales</taxon>
        <taxon>Symbiobacteriaceae</taxon>
        <taxon>Symbiobacterium</taxon>
    </lineage>
</organism>
<dbReference type="SUPFAM" id="SSF55811">
    <property type="entry name" value="Nudix"/>
    <property type="match status" value="1"/>
</dbReference>
<dbReference type="PANTHER" id="PTHR43736">
    <property type="entry name" value="ADP-RIBOSE PYROPHOSPHATASE"/>
    <property type="match status" value="1"/>
</dbReference>
<dbReference type="EMBL" id="JAGGLG010000011">
    <property type="protein sequence ID" value="MBP2018233.1"/>
    <property type="molecule type" value="Genomic_DNA"/>
</dbReference>
<dbReference type="Gene3D" id="3.90.79.10">
    <property type="entry name" value="Nucleoside Triphosphate Pyrophosphohydrolase"/>
    <property type="match status" value="1"/>
</dbReference>
<dbReference type="PROSITE" id="PS51462">
    <property type="entry name" value="NUDIX"/>
    <property type="match status" value="1"/>
</dbReference>
<feature type="domain" description="Nudix hydrolase" evidence="3">
    <location>
        <begin position="1"/>
        <end position="143"/>
    </location>
</feature>
<dbReference type="PANTHER" id="PTHR43736:SF1">
    <property type="entry name" value="DIHYDRONEOPTERIN TRIPHOSPHATE DIPHOSPHATASE"/>
    <property type="match status" value="1"/>
</dbReference>
<dbReference type="PROSITE" id="PS00893">
    <property type="entry name" value="NUDIX_BOX"/>
    <property type="match status" value="1"/>
</dbReference>
<reference evidence="4 5" key="1">
    <citation type="submission" date="2021-03" db="EMBL/GenBank/DDBJ databases">
        <title>Genomic Encyclopedia of Type Strains, Phase IV (KMG-IV): sequencing the most valuable type-strain genomes for metagenomic binning, comparative biology and taxonomic classification.</title>
        <authorList>
            <person name="Goeker M."/>
        </authorList>
    </citation>
    <scope>NUCLEOTIDE SEQUENCE [LARGE SCALE GENOMIC DNA]</scope>
    <source>
        <strain evidence="4 5">DSM 27138</strain>
    </source>
</reference>
<name>A0ABS4JRS0_9FIRM</name>
<comment type="caution">
    <text evidence="4">The sequence shown here is derived from an EMBL/GenBank/DDBJ whole genome shotgun (WGS) entry which is preliminary data.</text>
</comment>
<evidence type="ECO:0000313" key="5">
    <source>
        <dbReference type="Proteomes" id="UP001519289"/>
    </source>
</evidence>
<gene>
    <name evidence="4" type="ORF">J2Z79_001634</name>
</gene>
<dbReference type="InterPro" id="IPR020084">
    <property type="entry name" value="NUDIX_hydrolase_CS"/>
</dbReference>
<evidence type="ECO:0000313" key="4">
    <source>
        <dbReference type="EMBL" id="MBP2018233.1"/>
    </source>
</evidence>
<dbReference type="InterPro" id="IPR015797">
    <property type="entry name" value="NUDIX_hydrolase-like_dom_sf"/>
</dbReference>
<dbReference type="Proteomes" id="UP001519289">
    <property type="component" value="Unassembled WGS sequence"/>
</dbReference>
<dbReference type="Pfam" id="PF00293">
    <property type="entry name" value="NUDIX"/>
    <property type="match status" value="1"/>
</dbReference>
<comment type="similarity">
    <text evidence="1">Belongs to the Nudix hydrolase family.</text>
</comment>
<keyword evidence="5" id="KW-1185">Reference proteome</keyword>
<sequence>MPVRETRIGAYGICIDSGKILLIKKAKGPYKGLCDLPGGGIEFGESPPDTVVREFLEETGIAVEVRDLVGAFSRVSTFVSDTGTHMVELHHLGFLYRVSVSGPAPVKSGPDGHDSLGTVWLPLTDARPETLSPLAAEGLRCIGSPMRV</sequence>
<evidence type="ECO:0000256" key="1">
    <source>
        <dbReference type="ARBA" id="ARBA00005582"/>
    </source>
</evidence>
<accession>A0ABS4JRS0</accession>
<dbReference type="InterPro" id="IPR000086">
    <property type="entry name" value="NUDIX_hydrolase_dom"/>
</dbReference>
<keyword evidence="2" id="KW-0378">Hydrolase</keyword>
<dbReference type="CDD" id="cd04686">
    <property type="entry name" value="NUDIX_Hydrolase"/>
    <property type="match status" value="1"/>
</dbReference>
<dbReference type="RefSeq" id="WP_209466366.1">
    <property type="nucleotide sequence ID" value="NZ_JAGGLG010000011.1"/>
</dbReference>